<protein>
    <submittedName>
        <fullName evidence="2">SDR family oxidoreductase</fullName>
    </submittedName>
</protein>
<organism evidence="2 3">
    <name type="scientific">Actinomycetospora atypica</name>
    <dbReference type="NCBI Taxonomy" id="1290095"/>
    <lineage>
        <taxon>Bacteria</taxon>
        <taxon>Bacillati</taxon>
        <taxon>Actinomycetota</taxon>
        <taxon>Actinomycetes</taxon>
        <taxon>Pseudonocardiales</taxon>
        <taxon>Pseudonocardiaceae</taxon>
        <taxon>Actinomycetospora</taxon>
    </lineage>
</organism>
<dbReference type="SUPFAM" id="SSF51735">
    <property type="entry name" value="NAD(P)-binding Rossmann-fold domains"/>
    <property type="match status" value="1"/>
</dbReference>
<dbReference type="Gene3D" id="3.40.50.720">
    <property type="entry name" value="NAD(P)-binding Rossmann-like Domain"/>
    <property type="match status" value="1"/>
</dbReference>
<feature type="domain" description="NAD(P)-binding" evidence="1">
    <location>
        <begin position="7"/>
        <end position="164"/>
    </location>
</feature>
<keyword evidence="3" id="KW-1185">Reference proteome</keyword>
<evidence type="ECO:0000313" key="3">
    <source>
        <dbReference type="Proteomes" id="UP001595947"/>
    </source>
</evidence>
<proteinExistence type="predicted"/>
<accession>A0ABV9YTD3</accession>
<name>A0ABV9YTD3_9PSEU</name>
<comment type="caution">
    <text evidence="2">The sequence shown here is derived from an EMBL/GenBank/DDBJ whole genome shotgun (WGS) entry which is preliminary data.</text>
</comment>
<reference evidence="3" key="1">
    <citation type="journal article" date="2019" name="Int. J. Syst. Evol. Microbiol.">
        <title>The Global Catalogue of Microorganisms (GCM) 10K type strain sequencing project: providing services to taxonomists for standard genome sequencing and annotation.</title>
        <authorList>
            <consortium name="The Broad Institute Genomics Platform"/>
            <consortium name="The Broad Institute Genome Sequencing Center for Infectious Disease"/>
            <person name="Wu L."/>
            <person name="Ma J."/>
        </authorList>
    </citation>
    <scope>NUCLEOTIDE SEQUENCE [LARGE SCALE GENOMIC DNA]</scope>
    <source>
        <strain evidence="3">CGMCC 4.7093</strain>
    </source>
</reference>
<dbReference type="PANTHER" id="PTHR12126">
    <property type="entry name" value="NADH-UBIQUINONE OXIDOREDUCTASE 39 KDA SUBUNIT-RELATED"/>
    <property type="match status" value="1"/>
</dbReference>
<dbReference type="RefSeq" id="WP_378038075.1">
    <property type="nucleotide sequence ID" value="NZ_JBHSIV010000026.1"/>
</dbReference>
<dbReference type="PANTHER" id="PTHR12126:SF11">
    <property type="entry name" value="NADH DEHYDROGENASE [UBIQUINONE] 1 ALPHA SUBCOMPLEX SUBUNIT 9, MITOCHONDRIAL"/>
    <property type="match status" value="1"/>
</dbReference>
<dbReference type="Proteomes" id="UP001595947">
    <property type="component" value="Unassembled WGS sequence"/>
</dbReference>
<dbReference type="Pfam" id="PF13460">
    <property type="entry name" value="NAD_binding_10"/>
    <property type="match status" value="1"/>
</dbReference>
<gene>
    <name evidence="2" type="ORF">ACFPBZ_21105</name>
</gene>
<dbReference type="InterPro" id="IPR036291">
    <property type="entry name" value="NAD(P)-bd_dom_sf"/>
</dbReference>
<evidence type="ECO:0000313" key="2">
    <source>
        <dbReference type="EMBL" id="MFC5064735.1"/>
    </source>
</evidence>
<evidence type="ECO:0000259" key="1">
    <source>
        <dbReference type="Pfam" id="PF13460"/>
    </source>
</evidence>
<dbReference type="EMBL" id="JBHSIV010000026">
    <property type="protein sequence ID" value="MFC5064735.1"/>
    <property type="molecule type" value="Genomic_DNA"/>
</dbReference>
<dbReference type="InterPro" id="IPR016040">
    <property type="entry name" value="NAD(P)-bd_dom"/>
</dbReference>
<dbReference type="InterPro" id="IPR051207">
    <property type="entry name" value="ComplexI_NDUFA9_subunit"/>
</dbReference>
<sequence>MTVLVTGATGTLGRVLVPRLPAVRAMSRRPGPDRVAADLSTGVGLAEACRGADTIVHLASARRGDAAALGRLVGAAGPGTHLILVSIVGVDRIPLAYYREKVRSERLLEASGLPWTVVRATQFPELLDGLFTRLARTGLLPVLGGTSFQPVAPADVAERLVALVASGPAGRVPDLGGPDVLPMDDLARTWLRVTGRRRTVVPVRVPGALARAFRDGHHLAPQHADGHVGFEEALMCLHPAGRQS</sequence>